<dbReference type="Proteomes" id="UP001596074">
    <property type="component" value="Unassembled WGS sequence"/>
</dbReference>
<feature type="region of interest" description="Disordered" evidence="1">
    <location>
        <begin position="156"/>
        <end position="176"/>
    </location>
</feature>
<accession>A0ABW1A273</accession>
<evidence type="ECO:0000313" key="2">
    <source>
        <dbReference type="EMBL" id="MFC5748757.1"/>
    </source>
</evidence>
<evidence type="ECO:0000256" key="1">
    <source>
        <dbReference type="SAM" id="MobiDB-lite"/>
    </source>
</evidence>
<dbReference type="RefSeq" id="WP_378284435.1">
    <property type="nucleotide sequence ID" value="NZ_JBHSON010000035.1"/>
</dbReference>
<evidence type="ECO:0000313" key="3">
    <source>
        <dbReference type="Proteomes" id="UP001596074"/>
    </source>
</evidence>
<keyword evidence="3" id="KW-1185">Reference proteome</keyword>
<sequence>MNAGHGNGRPGNGRGAGAVRRAALPAAVLAVVTALPAAAVAAHTPAAEEDEPTSLACPEGVGDEDELAQAFRTGGTILLESRCTYTLTRRHGKVSALPPIENDTVIDGGGSTIAWGGSERVGSLLEIAGSQIRLELRDVHFRPGAGMTLMRVRSGSSVSVSQTGGGRDLANLREGDNAKGTVRDKFEDAGKLASWLLPALGEAPAMLGEAVREELAERSDR</sequence>
<proteinExistence type="predicted"/>
<dbReference type="EMBL" id="JBHSON010000035">
    <property type="protein sequence ID" value="MFC5748757.1"/>
    <property type="molecule type" value="Genomic_DNA"/>
</dbReference>
<gene>
    <name evidence="2" type="ORF">ACFPZN_24335</name>
</gene>
<protein>
    <recommendedName>
        <fullName evidence="4">Secreted protein</fullName>
    </recommendedName>
</protein>
<comment type="caution">
    <text evidence="2">The sequence shown here is derived from an EMBL/GenBank/DDBJ whole genome shotgun (WGS) entry which is preliminary data.</text>
</comment>
<name>A0ABW1A273_9ACTN</name>
<organism evidence="2 3">
    <name type="scientific">Actinomadura rugatobispora</name>
    <dbReference type="NCBI Taxonomy" id="1994"/>
    <lineage>
        <taxon>Bacteria</taxon>
        <taxon>Bacillati</taxon>
        <taxon>Actinomycetota</taxon>
        <taxon>Actinomycetes</taxon>
        <taxon>Streptosporangiales</taxon>
        <taxon>Thermomonosporaceae</taxon>
        <taxon>Actinomadura</taxon>
    </lineage>
</organism>
<evidence type="ECO:0008006" key="4">
    <source>
        <dbReference type="Google" id="ProtNLM"/>
    </source>
</evidence>
<reference evidence="3" key="1">
    <citation type="journal article" date="2019" name="Int. J. Syst. Evol. Microbiol.">
        <title>The Global Catalogue of Microorganisms (GCM) 10K type strain sequencing project: providing services to taxonomists for standard genome sequencing and annotation.</title>
        <authorList>
            <consortium name="The Broad Institute Genomics Platform"/>
            <consortium name="The Broad Institute Genome Sequencing Center for Infectious Disease"/>
            <person name="Wu L."/>
            <person name="Ma J."/>
        </authorList>
    </citation>
    <scope>NUCLEOTIDE SEQUENCE [LARGE SCALE GENOMIC DNA]</scope>
    <source>
        <strain evidence="3">KCTC 42087</strain>
    </source>
</reference>